<proteinExistence type="predicted"/>
<protein>
    <submittedName>
        <fullName evidence="1">Uncharacterized protein</fullName>
    </submittedName>
</protein>
<evidence type="ECO:0000313" key="1">
    <source>
        <dbReference type="EMBL" id="VAW52437.1"/>
    </source>
</evidence>
<dbReference type="AlphaFoldDB" id="A0A3B0WP40"/>
<reference evidence="1" key="1">
    <citation type="submission" date="2018-06" db="EMBL/GenBank/DDBJ databases">
        <authorList>
            <person name="Zhirakovskaya E."/>
        </authorList>
    </citation>
    <scope>NUCLEOTIDE SEQUENCE</scope>
</reference>
<name>A0A3B0WP40_9ZZZZ</name>
<dbReference type="PROSITE" id="PS51257">
    <property type="entry name" value="PROKAR_LIPOPROTEIN"/>
    <property type="match status" value="1"/>
</dbReference>
<organism evidence="1">
    <name type="scientific">hydrothermal vent metagenome</name>
    <dbReference type="NCBI Taxonomy" id="652676"/>
    <lineage>
        <taxon>unclassified sequences</taxon>
        <taxon>metagenomes</taxon>
        <taxon>ecological metagenomes</taxon>
    </lineage>
</organism>
<accession>A0A3B0WP40</accession>
<sequence length="862" mass="91391">MKILTLVAMTLTLSLLSACGGSGDANIDNPAPTPDGVLLLGNDNENAINAIILLSPTPVDPSQIKNNRLLSTRLDAVINPAATVGDVNTALESVGAKINGMAANDPTVVLSIPEVTDRTAAQVIADTLQTNNAFFFVTVTFEAKPSAQNIGSTANAVLTTPMSFNALQAPIQPNDWYQAAHFPALSRADAVATAVNQPVTIIIPSTYAADTTTDSSNIPNQSFLDGILGDNTLVEYGDAETDPVLGSYGYSIASIIGINFNDGMSAYPKTSNNLLKIDSAPLSGLSYTAIVMAIANSIRDSITFETVDNKIILLTDFVYNDDDFSERSRVWRAIDGLNWRKIGGGFLHISAVGELGSSTGPASQAKYASPFAVSEAYLDFSLLLTEDPTLDFSSPAVDEFIELRFTLSNPPPIGNLLTVGSSRIDQFTRSDFSIPGADVRMIGENVEANCYTVSQNCVDNQWLMSDTGVAAAQIAALAAWMLNMDSTLNEVGVMTVIKHAYQNGQLVGIVDTYAALLSLDTSITEAAIRKSVLDVAGTSGTGVRDGIFDEGDIEFWFNTILPTFPDGIPFDLNGDGHIGGSDTVWFDLDINALPVYTTVMQTIGEEEVSFNEEAITDFDVLCYYAYSDLYTGDEEQRDALLLAGCTSGPADSKVEFIEFEYDRDVVAGCIMLDVDDGSINDLEEEITDVAAIPAALAAVNGLVSAAVSPDENSATSSLNLSSNIRLDPDGNILEISNVATMMAEVNMPQQPVGCFATAGFNFDYRFRVTQDTNFTLTGTLAGAPPGELPGGNISGTSAWVFLSGIPAYNFEGESNLSFSVSGVLTAGESSSFGVRCRARTPSLSTPAVVNSNMACNVTLTFE</sequence>
<dbReference type="EMBL" id="UOFE01000027">
    <property type="protein sequence ID" value="VAW52437.1"/>
    <property type="molecule type" value="Genomic_DNA"/>
</dbReference>
<gene>
    <name evidence="1" type="ORF">MNBD_GAMMA05-750</name>
</gene>